<dbReference type="Proteomes" id="UP000008063">
    <property type="component" value="Unassembled WGS sequence"/>
</dbReference>
<evidence type="ECO:0000313" key="3">
    <source>
        <dbReference type="Proteomes" id="UP000008063"/>
    </source>
</evidence>
<dbReference type="HOGENOM" id="CLU_781115_0_0_1"/>
<accession>F8QD09</accession>
<feature type="compositionally biased region" description="Basic and acidic residues" evidence="1">
    <location>
        <begin position="13"/>
        <end position="27"/>
    </location>
</feature>
<evidence type="ECO:0000313" key="2">
    <source>
        <dbReference type="EMBL" id="EGN94024.1"/>
    </source>
</evidence>
<reference evidence="3" key="1">
    <citation type="journal article" date="2011" name="Science">
        <title>The plant cell wall-decomposing machinery underlies the functional diversity of forest fungi.</title>
        <authorList>
            <person name="Eastwood D.C."/>
            <person name="Floudas D."/>
            <person name="Binder M."/>
            <person name="Majcherczyk A."/>
            <person name="Schneider P."/>
            <person name="Aerts A."/>
            <person name="Asiegbu F.O."/>
            <person name="Baker S.E."/>
            <person name="Barry K."/>
            <person name="Bendiksby M."/>
            <person name="Blumentritt M."/>
            <person name="Coutinho P.M."/>
            <person name="Cullen D."/>
            <person name="de Vries R.P."/>
            <person name="Gathman A."/>
            <person name="Goodell B."/>
            <person name="Henrissat B."/>
            <person name="Ihrmark K."/>
            <person name="Kauserud H."/>
            <person name="Kohler A."/>
            <person name="LaButti K."/>
            <person name="Lapidus A."/>
            <person name="Lavin J.L."/>
            <person name="Lee Y.-H."/>
            <person name="Lindquist E."/>
            <person name="Lilly W."/>
            <person name="Lucas S."/>
            <person name="Morin E."/>
            <person name="Murat C."/>
            <person name="Oguiza J.A."/>
            <person name="Park J."/>
            <person name="Pisabarro A.G."/>
            <person name="Riley R."/>
            <person name="Rosling A."/>
            <person name="Salamov A."/>
            <person name="Schmidt O."/>
            <person name="Schmutz J."/>
            <person name="Skrede I."/>
            <person name="Stenlid J."/>
            <person name="Wiebenga A."/>
            <person name="Xie X."/>
            <person name="Kuees U."/>
            <person name="Hibbett D.S."/>
            <person name="Hoffmeister D."/>
            <person name="Hoegberg N."/>
            <person name="Martin F."/>
            <person name="Grigoriev I.V."/>
            <person name="Watkinson S.C."/>
        </authorList>
    </citation>
    <scope>NUCLEOTIDE SEQUENCE [LARGE SCALE GENOMIC DNA]</scope>
    <source>
        <strain evidence="3">strain S7.3</strain>
    </source>
</reference>
<feature type="region of interest" description="Disordered" evidence="1">
    <location>
        <begin position="171"/>
        <end position="222"/>
    </location>
</feature>
<keyword evidence="3" id="KW-1185">Reference proteome</keyword>
<name>F8QD09_SERL3</name>
<protein>
    <submittedName>
        <fullName evidence="2">Uncharacterized protein</fullName>
    </submittedName>
</protein>
<dbReference type="EMBL" id="GL945490">
    <property type="protein sequence ID" value="EGN94024.1"/>
    <property type="molecule type" value="Genomic_DNA"/>
</dbReference>
<feature type="region of interest" description="Disordered" evidence="1">
    <location>
        <begin position="309"/>
        <end position="331"/>
    </location>
</feature>
<gene>
    <name evidence="2" type="ORF">SERLA73DRAFT_189174</name>
</gene>
<organism evidence="3">
    <name type="scientific">Serpula lacrymans var. lacrymans (strain S7.3)</name>
    <name type="common">Dry rot fungus</name>
    <dbReference type="NCBI Taxonomy" id="936435"/>
    <lineage>
        <taxon>Eukaryota</taxon>
        <taxon>Fungi</taxon>
        <taxon>Dikarya</taxon>
        <taxon>Basidiomycota</taxon>
        <taxon>Agaricomycotina</taxon>
        <taxon>Agaricomycetes</taxon>
        <taxon>Agaricomycetidae</taxon>
        <taxon>Boletales</taxon>
        <taxon>Coniophorineae</taxon>
        <taxon>Serpulaceae</taxon>
        <taxon>Serpula</taxon>
    </lineage>
</organism>
<feature type="compositionally biased region" description="Polar residues" evidence="1">
    <location>
        <begin position="127"/>
        <end position="137"/>
    </location>
</feature>
<feature type="compositionally biased region" description="Basic and acidic residues" evidence="1">
    <location>
        <begin position="47"/>
        <end position="65"/>
    </location>
</feature>
<evidence type="ECO:0000256" key="1">
    <source>
        <dbReference type="SAM" id="MobiDB-lite"/>
    </source>
</evidence>
<proteinExistence type="predicted"/>
<dbReference type="InParanoid" id="F8QD09"/>
<feature type="compositionally biased region" description="Low complexity" evidence="1">
    <location>
        <begin position="66"/>
        <end position="86"/>
    </location>
</feature>
<feature type="compositionally biased region" description="Basic and acidic residues" evidence="1">
    <location>
        <begin position="322"/>
        <end position="331"/>
    </location>
</feature>
<sequence>MAPPAFGMRPATKKVETPKEEIEKEIDSTSLKSQGVDFSADQGPVVDADHLSREVPADVVRENSASHDNSISSSSLSVDQPSPSLQPARAMPVPTGPRRAAPPRKKAVKSPSPQEQAHTILDKEETSVSPAQISNVSEDPAHTPASIKDLLGGDVESEIGVVNKSVDDHYPLSDAALSVPPSVPAQQEEQKLVIPDEPLAHSEQTANQSHVTHDLDLAEEPTDVPEATYDTTAELVSEPVSAEAEEDEEDEVARRKRVADKLAQMGGFNLFTVSPPIPSLPKLMQTLKHMRTRKMSLSWRNHQRLLSHPGVRASKSKKLTPHPRDWRGVPAPRKELTRPRFLTRTLMLENLSSMK</sequence>
<feature type="region of interest" description="Disordered" evidence="1">
    <location>
        <begin position="1"/>
        <end position="153"/>
    </location>
</feature>
<dbReference type="AlphaFoldDB" id="F8QD09"/>